<sequence>MTSRPARGEAALDAEITLFGEALAAYDFVPKPEHGEALLIVYASALDAYEAAKRVLAAARTADEADVAVRQALAEGHRALADLDALRDGRPVRRSPPSCFFDTRHGPSVTEILWAPPGGEARTIPVCVADAVRLEDGNQRIAAERVWHGQQPERTRATEQKRGAGPYEPGGRKIRDWATRAEPADRPAQSGVVRLKSPGPQDIGLYWNPAAPAVLVVRAVSYGKHLSTTLQKARPGSGSASADVLLKASGDFTARLPMAGGGKKRPRLRISNTAVAGAPFDPRDFDANRIPYWDAWMELPGSCREFTTSISGDGWDVVRYTGGRATARLTHDGRRGEVVVKRLNSDFQTVEQLFRGYRSVAEGELFMPAKPAWLAVHCQGTWTLTTSPDRSANA</sequence>
<organism evidence="2 3">
    <name type="scientific">Streptomyces tropicalis</name>
    <dbReference type="NCBI Taxonomy" id="3034234"/>
    <lineage>
        <taxon>Bacteria</taxon>
        <taxon>Bacillati</taxon>
        <taxon>Actinomycetota</taxon>
        <taxon>Actinomycetes</taxon>
        <taxon>Kitasatosporales</taxon>
        <taxon>Streptomycetaceae</taxon>
        <taxon>Streptomyces</taxon>
    </lineage>
</organism>
<keyword evidence="3" id="KW-1185">Reference proteome</keyword>
<accession>A0ABT6AES3</accession>
<feature type="compositionally biased region" description="Basic and acidic residues" evidence="1">
    <location>
        <begin position="148"/>
        <end position="162"/>
    </location>
</feature>
<dbReference type="RefSeq" id="WP_276112483.1">
    <property type="nucleotide sequence ID" value="NZ_JARJBB010000033.1"/>
</dbReference>
<reference evidence="2 3" key="1">
    <citation type="submission" date="2023-03" db="EMBL/GenBank/DDBJ databases">
        <title>Draft genome sequence of Streptomyces sp. K1PA1 isolated from peat swamp forest in Thailand.</title>
        <authorList>
            <person name="Klaysubun C."/>
            <person name="Duangmal K."/>
        </authorList>
    </citation>
    <scope>NUCLEOTIDE SEQUENCE [LARGE SCALE GENOMIC DNA]</scope>
    <source>
        <strain evidence="2 3">K1PA1</strain>
    </source>
</reference>
<dbReference type="EMBL" id="JARJBB010000033">
    <property type="protein sequence ID" value="MDF3302932.1"/>
    <property type="molecule type" value="Genomic_DNA"/>
</dbReference>
<name>A0ABT6AES3_9ACTN</name>
<dbReference type="Proteomes" id="UP001221150">
    <property type="component" value="Unassembled WGS sequence"/>
</dbReference>
<evidence type="ECO:0000256" key="1">
    <source>
        <dbReference type="SAM" id="MobiDB-lite"/>
    </source>
</evidence>
<protein>
    <submittedName>
        <fullName evidence="2">Uncharacterized protein</fullName>
    </submittedName>
</protein>
<evidence type="ECO:0000313" key="3">
    <source>
        <dbReference type="Proteomes" id="UP001221150"/>
    </source>
</evidence>
<feature type="region of interest" description="Disordered" evidence="1">
    <location>
        <begin position="148"/>
        <end position="173"/>
    </location>
</feature>
<proteinExistence type="predicted"/>
<gene>
    <name evidence="2" type="ORF">P3H78_30855</name>
</gene>
<evidence type="ECO:0000313" key="2">
    <source>
        <dbReference type="EMBL" id="MDF3302932.1"/>
    </source>
</evidence>
<comment type="caution">
    <text evidence="2">The sequence shown here is derived from an EMBL/GenBank/DDBJ whole genome shotgun (WGS) entry which is preliminary data.</text>
</comment>